<name>A0A1F7JR35_9BACT</name>
<accession>A0A1F7JR35</accession>
<reference evidence="1 2" key="1">
    <citation type="journal article" date="2016" name="Nat. Commun.">
        <title>Thousands of microbial genomes shed light on interconnected biogeochemical processes in an aquifer system.</title>
        <authorList>
            <person name="Anantharaman K."/>
            <person name="Brown C.T."/>
            <person name="Hug L.A."/>
            <person name="Sharon I."/>
            <person name="Castelle C.J."/>
            <person name="Probst A.J."/>
            <person name="Thomas B.C."/>
            <person name="Singh A."/>
            <person name="Wilkins M.J."/>
            <person name="Karaoz U."/>
            <person name="Brodie E.L."/>
            <person name="Williams K.H."/>
            <person name="Hubbard S.S."/>
            <person name="Banfield J.F."/>
        </authorList>
    </citation>
    <scope>NUCLEOTIDE SEQUENCE [LARGE SCALE GENOMIC DNA]</scope>
</reference>
<evidence type="ECO:0000313" key="2">
    <source>
        <dbReference type="Proteomes" id="UP000178039"/>
    </source>
</evidence>
<dbReference type="Pfam" id="PF11666">
    <property type="entry name" value="DUF2933"/>
    <property type="match status" value="1"/>
</dbReference>
<dbReference type="EMBL" id="MGBB01000028">
    <property type="protein sequence ID" value="OGK58084.1"/>
    <property type="molecule type" value="Genomic_DNA"/>
</dbReference>
<dbReference type="Proteomes" id="UP000178039">
    <property type="component" value="Unassembled WGS sequence"/>
</dbReference>
<dbReference type="InterPro" id="IPR021682">
    <property type="entry name" value="DUF2933"/>
</dbReference>
<gene>
    <name evidence="1" type="ORF">A3H86_00540</name>
</gene>
<organism evidence="1 2">
    <name type="scientific">Candidatus Roizmanbacteria bacterium RIFCSPLOWO2_02_FULL_41_9</name>
    <dbReference type="NCBI Taxonomy" id="1802077"/>
    <lineage>
        <taxon>Bacteria</taxon>
        <taxon>Candidatus Roizmaniibacteriota</taxon>
    </lineage>
</organism>
<proteinExistence type="predicted"/>
<dbReference type="AlphaFoldDB" id="A0A1F7JR35"/>
<comment type="caution">
    <text evidence="1">The sequence shown here is derived from an EMBL/GenBank/DDBJ whole genome shotgun (WGS) entry which is preliminary data.</text>
</comment>
<evidence type="ECO:0008006" key="3">
    <source>
        <dbReference type="Google" id="ProtNLM"/>
    </source>
</evidence>
<evidence type="ECO:0000313" key="1">
    <source>
        <dbReference type="EMBL" id="OGK58084.1"/>
    </source>
</evidence>
<protein>
    <recommendedName>
        <fullName evidence="3">DUF2933 domain-containing protein</fullName>
    </recommendedName>
</protein>
<sequence>MKRNLTICSVAVVLFAIAIFIFKVPANTILVYGAILLCPLMHLFMMDHRGHGEKSAEDHSKH</sequence>